<comment type="caution">
    <text evidence="11">The sequence shown here is derived from an EMBL/GenBank/DDBJ whole genome shotgun (WGS) entry which is preliminary data.</text>
</comment>
<feature type="transmembrane region" description="Helical" evidence="10">
    <location>
        <begin position="313"/>
        <end position="331"/>
    </location>
</feature>
<feature type="transmembrane region" description="Helical" evidence="10">
    <location>
        <begin position="360"/>
        <end position="384"/>
    </location>
</feature>
<evidence type="ECO:0000256" key="4">
    <source>
        <dbReference type="ARBA" id="ARBA00022676"/>
    </source>
</evidence>
<dbReference type="Pfam" id="PF04188">
    <property type="entry name" value="Mannosyl_trans2"/>
    <property type="match status" value="1"/>
</dbReference>
<reference evidence="12" key="1">
    <citation type="journal article" date="2019" name="Int. J. Syst. Evol. Microbiol.">
        <title>The Global Catalogue of Microorganisms (GCM) 10K type strain sequencing project: providing services to taxonomists for standard genome sequencing and annotation.</title>
        <authorList>
            <consortium name="The Broad Institute Genomics Platform"/>
            <consortium name="The Broad Institute Genome Sequencing Center for Infectious Disease"/>
            <person name="Wu L."/>
            <person name="Ma J."/>
        </authorList>
    </citation>
    <scope>NUCLEOTIDE SEQUENCE [LARGE SCALE GENOMIC DNA]</scope>
    <source>
        <strain evidence="12">JCM 18304</strain>
    </source>
</reference>
<keyword evidence="9 10" id="KW-0472">Membrane</keyword>
<dbReference type="RefSeq" id="WP_345627872.1">
    <property type="nucleotide sequence ID" value="NZ_BAABJQ010000004.1"/>
</dbReference>
<evidence type="ECO:0000256" key="2">
    <source>
        <dbReference type="ARBA" id="ARBA00004687"/>
    </source>
</evidence>
<protein>
    <submittedName>
        <fullName evidence="11">Membrane protein</fullName>
    </submittedName>
</protein>
<keyword evidence="12" id="KW-1185">Reference proteome</keyword>
<evidence type="ECO:0000256" key="1">
    <source>
        <dbReference type="ARBA" id="ARBA00004477"/>
    </source>
</evidence>
<feature type="transmembrane region" description="Helical" evidence="10">
    <location>
        <begin position="285"/>
        <end position="306"/>
    </location>
</feature>
<keyword evidence="7" id="KW-0256">Endoplasmic reticulum</keyword>
<dbReference type="InterPro" id="IPR007315">
    <property type="entry name" value="PIG-V/Gpi18"/>
</dbReference>
<organism evidence="11 12">
    <name type="scientific">Rugosimonospora acidiphila</name>
    <dbReference type="NCBI Taxonomy" id="556531"/>
    <lineage>
        <taxon>Bacteria</taxon>
        <taxon>Bacillati</taxon>
        <taxon>Actinomycetota</taxon>
        <taxon>Actinomycetes</taxon>
        <taxon>Micromonosporales</taxon>
        <taxon>Micromonosporaceae</taxon>
        <taxon>Rugosimonospora</taxon>
    </lineage>
</organism>
<feature type="transmembrane region" description="Helical" evidence="10">
    <location>
        <begin position="184"/>
        <end position="216"/>
    </location>
</feature>
<accession>A0ABP9RNW3</accession>
<keyword evidence="5" id="KW-0808">Transferase</keyword>
<dbReference type="PANTHER" id="PTHR12468:SF2">
    <property type="entry name" value="GPI MANNOSYLTRANSFERASE 2"/>
    <property type="match status" value="1"/>
</dbReference>
<dbReference type="EMBL" id="BAABJQ010000004">
    <property type="protein sequence ID" value="GAA5182051.1"/>
    <property type="molecule type" value="Genomic_DNA"/>
</dbReference>
<keyword evidence="6 10" id="KW-0812">Transmembrane</keyword>
<feature type="transmembrane region" description="Helical" evidence="10">
    <location>
        <begin position="25"/>
        <end position="47"/>
    </location>
</feature>
<evidence type="ECO:0000256" key="7">
    <source>
        <dbReference type="ARBA" id="ARBA00022824"/>
    </source>
</evidence>
<evidence type="ECO:0000313" key="11">
    <source>
        <dbReference type="EMBL" id="GAA5182051.1"/>
    </source>
</evidence>
<evidence type="ECO:0000313" key="12">
    <source>
        <dbReference type="Proteomes" id="UP001501570"/>
    </source>
</evidence>
<evidence type="ECO:0000256" key="3">
    <source>
        <dbReference type="ARBA" id="ARBA00022502"/>
    </source>
</evidence>
<feature type="transmembrane region" description="Helical" evidence="10">
    <location>
        <begin position="113"/>
        <end position="131"/>
    </location>
</feature>
<keyword evidence="3" id="KW-0337">GPI-anchor biosynthesis</keyword>
<keyword evidence="8 10" id="KW-1133">Transmembrane helix</keyword>
<feature type="transmembrane region" description="Helical" evidence="10">
    <location>
        <begin position="143"/>
        <end position="164"/>
    </location>
</feature>
<feature type="transmembrane region" description="Helical" evidence="10">
    <location>
        <begin position="223"/>
        <end position="245"/>
    </location>
</feature>
<comment type="subcellular location">
    <subcellularLocation>
        <location evidence="1">Endoplasmic reticulum membrane</location>
        <topology evidence="1">Multi-pass membrane protein</topology>
    </subcellularLocation>
</comment>
<evidence type="ECO:0000256" key="5">
    <source>
        <dbReference type="ARBA" id="ARBA00022679"/>
    </source>
</evidence>
<proteinExistence type="predicted"/>
<gene>
    <name evidence="11" type="ORF">GCM10023322_18120</name>
</gene>
<name>A0ABP9RNW3_9ACTN</name>
<comment type="pathway">
    <text evidence="2">Glycolipid biosynthesis; glycosylphosphatidylinositol-anchor biosynthesis.</text>
</comment>
<evidence type="ECO:0000256" key="9">
    <source>
        <dbReference type="ARBA" id="ARBA00023136"/>
    </source>
</evidence>
<evidence type="ECO:0000256" key="10">
    <source>
        <dbReference type="SAM" id="Phobius"/>
    </source>
</evidence>
<feature type="transmembrane region" description="Helical" evidence="10">
    <location>
        <begin position="337"/>
        <end position="353"/>
    </location>
</feature>
<keyword evidence="4" id="KW-0328">Glycosyltransferase</keyword>
<dbReference type="PANTHER" id="PTHR12468">
    <property type="entry name" value="GPI MANNOSYLTRANSFERASE 2"/>
    <property type="match status" value="1"/>
</dbReference>
<evidence type="ECO:0000256" key="8">
    <source>
        <dbReference type="ARBA" id="ARBA00022989"/>
    </source>
</evidence>
<evidence type="ECO:0000256" key="6">
    <source>
        <dbReference type="ARBA" id="ARBA00022692"/>
    </source>
</evidence>
<feature type="transmembrane region" description="Helical" evidence="10">
    <location>
        <begin position="86"/>
        <end position="107"/>
    </location>
</feature>
<sequence>MIDSVDQTGAPAAPATSRPTLLDGAAIALLLYATTRVVQLVFITWLAPGGGPSIKDRLLAWDGGWFIRVATEGYPHTYTYDDKGVMVGNGLAFFPLYPGLIHAVHWLGTSYDYSAIGISWAAAGVASVLLYRFGAVLHSPRLGYALVVLFCAQPMSVVLSMAYSEALFSALVLGALYAAYRERFLVAGVLGLAAGLCRPTGLAVGLAVVVAAVVALRAGRGGWRAVTGAVLAVVGVPAYLVWVGLRVGDLRAWFTIQTAGWGTTFDWGSSTWTFLETAFHQGNSWVQMSVAFILVAAVVAVVLAVVRRTWLPLTVYGLLSFASVVGQAGYYHSKPRLLIPVLLTLLPAGYAAARARPVVATLALTGYAAFGLWYGAYMITVWQFTI</sequence>
<dbReference type="Proteomes" id="UP001501570">
    <property type="component" value="Unassembled WGS sequence"/>
</dbReference>